<name>A0A1G8APR4_9PSED</name>
<keyword evidence="2" id="KW-1185">Reference proteome</keyword>
<dbReference type="InterPro" id="IPR014057">
    <property type="entry name" value="HI1420"/>
</dbReference>
<evidence type="ECO:0000313" key="1">
    <source>
        <dbReference type="EMBL" id="SDH22958.1"/>
    </source>
</evidence>
<organism evidence="1 2">
    <name type="scientific">Pseudomonas abietaniphila</name>
    <dbReference type="NCBI Taxonomy" id="89065"/>
    <lineage>
        <taxon>Bacteria</taxon>
        <taxon>Pseudomonadati</taxon>
        <taxon>Pseudomonadota</taxon>
        <taxon>Gammaproteobacteria</taxon>
        <taxon>Pseudomonadales</taxon>
        <taxon>Pseudomonadaceae</taxon>
        <taxon>Pseudomonas</taxon>
    </lineage>
</organism>
<evidence type="ECO:0008006" key="3">
    <source>
        <dbReference type="Google" id="ProtNLM"/>
    </source>
</evidence>
<dbReference type="EMBL" id="FNCO01000005">
    <property type="protein sequence ID" value="SDH22958.1"/>
    <property type="molecule type" value="Genomic_DNA"/>
</dbReference>
<proteinExistence type="predicted"/>
<gene>
    <name evidence="1" type="ORF">SAMN05216605_105126</name>
</gene>
<dbReference type="AlphaFoldDB" id="A0A1G8APR4"/>
<sequence length="82" mass="9429">MSELKPLDISRYLTEAETVSEFLTASREEEDPEVFLKALAEVAKAQGWQAIETGRTSTNPSPPAQRLDMTPRSYCWVRWVRR</sequence>
<dbReference type="Pfam" id="PF21716">
    <property type="entry name" value="dnstrm_HI1420"/>
    <property type="match status" value="1"/>
</dbReference>
<evidence type="ECO:0000313" key="2">
    <source>
        <dbReference type="Proteomes" id="UP000182894"/>
    </source>
</evidence>
<accession>A0A1G8APR4</accession>
<dbReference type="RefSeq" id="WP_074752648.1">
    <property type="nucleotide sequence ID" value="NZ_FNCO01000005.1"/>
</dbReference>
<reference evidence="2" key="1">
    <citation type="submission" date="2016-10" db="EMBL/GenBank/DDBJ databases">
        <authorList>
            <person name="Varghese N."/>
            <person name="Submissions S."/>
        </authorList>
    </citation>
    <scope>NUCLEOTIDE SEQUENCE [LARGE SCALE GENOMIC DNA]</scope>
    <source>
        <strain evidence="2">ATCC 700689</strain>
    </source>
</reference>
<dbReference type="Proteomes" id="UP000182894">
    <property type="component" value="Unassembled WGS sequence"/>
</dbReference>
<protein>
    <recommendedName>
        <fullName evidence="3">Addiction module antidote protein</fullName>
    </recommendedName>
</protein>